<dbReference type="InterPro" id="IPR049128">
    <property type="entry name" value="Pop8-like_dom"/>
</dbReference>
<gene>
    <name evidence="2" type="ORF">ALECFALPRED_009322</name>
</gene>
<dbReference type="GO" id="GO:0008033">
    <property type="term" value="P:tRNA processing"/>
    <property type="evidence" value="ECO:0007669"/>
    <property type="project" value="InterPro"/>
</dbReference>
<sequence>MASVSADAVLSQTAQLETNSQATQKTITIRNPPLTYLHLTLLTSSTSLPISNMPPVDILTARAHLTSALSQYLGITGTAIPIDFLKAEGRDVWIRLPREDAAAVKGALSQWVGKDGRVSWRVETNGEWLGAVAAGDGHELFQP</sequence>
<dbReference type="AlphaFoldDB" id="A0A8H3F4D2"/>
<proteinExistence type="predicted"/>
<dbReference type="EMBL" id="CAJPDR010000069">
    <property type="protein sequence ID" value="CAF9914106.1"/>
    <property type="molecule type" value="Genomic_DNA"/>
</dbReference>
<name>A0A8H3F4D2_9LECA</name>
<evidence type="ECO:0000313" key="2">
    <source>
        <dbReference type="EMBL" id="CAF9914106.1"/>
    </source>
</evidence>
<accession>A0A8H3F4D2</accession>
<dbReference type="GO" id="GO:0034965">
    <property type="term" value="P:intronic box C/D snoRNA processing"/>
    <property type="evidence" value="ECO:0007669"/>
    <property type="project" value="TreeGrafter"/>
</dbReference>
<dbReference type="GO" id="GO:0005655">
    <property type="term" value="C:nucleolar ribonuclease P complex"/>
    <property type="evidence" value="ECO:0007669"/>
    <property type="project" value="InterPro"/>
</dbReference>
<dbReference type="InterPro" id="IPR020347">
    <property type="entry name" value="Pop8"/>
</dbReference>
<organism evidence="2 3">
    <name type="scientific">Alectoria fallacina</name>
    <dbReference type="NCBI Taxonomy" id="1903189"/>
    <lineage>
        <taxon>Eukaryota</taxon>
        <taxon>Fungi</taxon>
        <taxon>Dikarya</taxon>
        <taxon>Ascomycota</taxon>
        <taxon>Pezizomycotina</taxon>
        <taxon>Lecanoromycetes</taxon>
        <taxon>OSLEUM clade</taxon>
        <taxon>Lecanoromycetidae</taxon>
        <taxon>Lecanorales</taxon>
        <taxon>Lecanorineae</taxon>
        <taxon>Parmeliaceae</taxon>
        <taxon>Alectoria</taxon>
    </lineage>
</organism>
<dbReference type="PANTHER" id="PTHR28173:SF1">
    <property type="entry name" value="RIBONUCLEASES P_MRP PROTEIN SUBUNIT POP8"/>
    <property type="match status" value="1"/>
</dbReference>
<evidence type="ECO:0000313" key="3">
    <source>
        <dbReference type="Proteomes" id="UP000664203"/>
    </source>
</evidence>
<dbReference type="Pfam" id="PF20976">
    <property type="entry name" value="Pop8"/>
    <property type="match status" value="1"/>
</dbReference>
<comment type="caution">
    <text evidence="2">The sequence shown here is derived from an EMBL/GenBank/DDBJ whole genome shotgun (WGS) entry which is preliminary data.</text>
</comment>
<dbReference type="GO" id="GO:0000171">
    <property type="term" value="F:ribonuclease MRP activity"/>
    <property type="evidence" value="ECO:0007669"/>
    <property type="project" value="TreeGrafter"/>
</dbReference>
<dbReference type="Proteomes" id="UP000664203">
    <property type="component" value="Unassembled WGS sequence"/>
</dbReference>
<feature type="domain" description="Ribonucleases P/MRP subunit Pop8-like" evidence="1">
    <location>
        <begin position="35"/>
        <end position="111"/>
    </location>
</feature>
<keyword evidence="3" id="KW-1185">Reference proteome</keyword>
<evidence type="ECO:0000259" key="1">
    <source>
        <dbReference type="Pfam" id="PF20976"/>
    </source>
</evidence>
<dbReference type="OrthoDB" id="5530243at2759"/>
<dbReference type="GO" id="GO:0000172">
    <property type="term" value="C:ribonuclease MRP complex"/>
    <property type="evidence" value="ECO:0007669"/>
    <property type="project" value="InterPro"/>
</dbReference>
<dbReference type="PANTHER" id="PTHR28173">
    <property type="entry name" value="RIBONUCLEASES P/MRP PROTEIN SUBUNIT POP8"/>
    <property type="match status" value="1"/>
</dbReference>
<dbReference type="GO" id="GO:0004526">
    <property type="term" value="F:ribonuclease P activity"/>
    <property type="evidence" value="ECO:0007669"/>
    <property type="project" value="TreeGrafter"/>
</dbReference>
<dbReference type="GO" id="GO:0000294">
    <property type="term" value="P:nuclear-transcribed mRNA catabolic process, RNase MRP-dependent"/>
    <property type="evidence" value="ECO:0007669"/>
    <property type="project" value="TreeGrafter"/>
</dbReference>
<reference evidence="2" key="1">
    <citation type="submission" date="2021-03" db="EMBL/GenBank/DDBJ databases">
        <authorList>
            <person name="Tagirdzhanova G."/>
        </authorList>
    </citation>
    <scope>NUCLEOTIDE SEQUENCE</scope>
</reference>
<protein>
    <recommendedName>
        <fullName evidence="1">Ribonucleases P/MRP subunit Pop8-like domain-containing protein</fullName>
    </recommendedName>
</protein>